<gene>
    <name evidence="1" type="ORF">FC85_GL002716</name>
</gene>
<dbReference type="STRING" id="1423739.FC85_GL002716"/>
<sequence>MSYNHLERGIPELKKLMHRELFVGVLSEEGGNLAMIAHVLEFGAHIKPINSKYLTIPSEHVPRGKSAKDYDNLHLRTRGNGKGILVDDSGQVMFYLVKEVIIPPRHYFTETYDKRFNAWTKEYRNQIHEIVMSRQTAEGCMHHMGNIVVADIRKAIIGWKTPHNAPATKARKHGVDNPLVDTGRLAQSIIYEVRKF</sequence>
<evidence type="ECO:0008006" key="3">
    <source>
        <dbReference type="Google" id="ProtNLM"/>
    </source>
</evidence>
<dbReference type="EMBL" id="AZEY01000034">
    <property type="protein sequence ID" value="KRL67121.1"/>
    <property type="molecule type" value="Genomic_DNA"/>
</dbReference>
<name>A0A0R1SDA6_9LACO</name>
<dbReference type="AlphaFoldDB" id="A0A0R1SDA6"/>
<dbReference type="PATRIC" id="fig|1423739.3.peg.2817"/>
<protein>
    <recommendedName>
        <fullName evidence="3">Morphogenesis protein</fullName>
    </recommendedName>
</protein>
<proteinExistence type="predicted"/>
<comment type="caution">
    <text evidence="1">The sequence shown here is derived from an EMBL/GenBank/DDBJ whole genome shotgun (WGS) entry which is preliminary data.</text>
</comment>
<accession>A0A0R1SDA6</accession>
<dbReference type="Proteomes" id="UP000052013">
    <property type="component" value="Unassembled WGS sequence"/>
</dbReference>
<dbReference type="RefSeq" id="WP_057864295.1">
    <property type="nucleotide sequence ID" value="NZ_AZEY01000034.1"/>
</dbReference>
<evidence type="ECO:0000313" key="1">
    <source>
        <dbReference type="EMBL" id="KRL67121.1"/>
    </source>
</evidence>
<reference evidence="1 2" key="1">
    <citation type="journal article" date="2015" name="Genome Announc.">
        <title>Expanding the biotechnology potential of lactobacilli through comparative genomics of 213 strains and associated genera.</title>
        <authorList>
            <person name="Sun Z."/>
            <person name="Harris H.M."/>
            <person name="McCann A."/>
            <person name="Guo C."/>
            <person name="Argimon S."/>
            <person name="Zhang W."/>
            <person name="Yang X."/>
            <person name="Jeffery I.B."/>
            <person name="Cooney J.C."/>
            <person name="Kagawa T.F."/>
            <person name="Liu W."/>
            <person name="Song Y."/>
            <person name="Salvetti E."/>
            <person name="Wrobel A."/>
            <person name="Rasinkangas P."/>
            <person name="Parkhill J."/>
            <person name="Rea M.C."/>
            <person name="O'Sullivan O."/>
            <person name="Ritari J."/>
            <person name="Douillard F.P."/>
            <person name="Paul Ross R."/>
            <person name="Yang R."/>
            <person name="Briner A.E."/>
            <person name="Felis G.E."/>
            <person name="de Vos W.M."/>
            <person name="Barrangou R."/>
            <person name="Klaenhammer T.R."/>
            <person name="Caufield P.W."/>
            <person name="Cui Y."/>
            <person name="Zhang H."/>
            <person name="O'Toole P.W."/>
        </authorList>
    </citation>
    <scope>NUCLEOTIDE SEQUENCE [LARGE SCALE GENOMIC DNA]</scope>
    <source>
        <strain evidence="1 2">DSM 14421</strain>
    </source>
</reference>
<organism evidence="1 2">
    <name type="scientific">Lentilactobacillus diolivorans DSM 14421</name>
    <dbReference type="NCBI Taxonomy" id="1423739"/>
    <lineage>
        <taxon>Bacteria</taxon>
        <taxon>Bacillati</taxon>
        <taxon>Bacillota</taxon>
        <taxon>Bacilli</taxon>
        <taxon>Lactobacillales</taxon>
        <taxon>Lactobacillaceae</taxon>
        <taxon>Lentilactobacillus</taxon>
    </lineage>
</organism>
<evidence type="ECO:0000313" key="2">
    <source>
        <dbReference type="Proteomes" id="UP000052013"/>
    </source>
</evidence>